<evidence type="ECO:0000313" key="7">
    <source>
        <dbReference type="Proteomes" id="UP000574931"/>
    </source>
</evidence>
<evidence type="ECO:0000256" key="5">
    <source>
        <dbReference type="SAM" id="Phobius"/>
    </source>
</evidence>
<dbReference type="RefSeq" id="WP_171319675.1">
    <property type="nucleotide sequence ID" value="NZ_JABFCY010000024.1"/>
</dbReference>
<keyword evidence="4 5" id="KW-0472">Membrane</keyword>
<keyword evidence="2 5" id="KW-0812">Transmembrane</keyword>
<dbReference type="Pfam" id="PF05101">
    <property type="entry name" value="VirB3"/>
    <property type="match status" value="1"/>
</dbReference>
<evidence type="ECO:0000256" key="3">
    <source>
        <dbReference type="ARBA" id="ARBA00022989"/>
    </source>
</evidence>
<name>A0A849KSS3_9HYPH</name>
<sequence length="118" mass="13193">MANIPDTVKPTEDVLFLACTRPAMMAGVTIEAGFVIIIVTGIIFLAGGSLLYLLSGLFIYAACRAMCAHDPNQFAVIFAWARTKMRCKTRAYWGGSSTVSPMRVRKPRNWREFQKWEA</sequence>
<protein>
    <submittedName>
        <fullName evidence="6">Type IV secretion system protein VirB3</fullName>
    </submittedName>
</protein>
<dbReference type="Proteomes" id="UP000574931">
    <property type="component" value="Unassembled WGS sequence"/>
</dbReference>
<reference evidence="6 7" key="1">
    <citation type="submission" date="2020-05" db="EMBL/GenBank/DDBJ databases">
        <title>Draft Genome Sequence of Ochrobactrum soli Isolated from Stable Fly Gut.</title>
        <authorList>
            <person name="Pileggi M.T."/>
            <person name="Vazhakkala L.J."/>
            <person name="Wong C.N."/>
        </authorList>
    </citation>
    <scope>NUCLEOTIDE SEQUENCE [LARGE SCALE GENOMIC DNA]</scope>
    <source>
        <strain evidence="6 7">MTP-C0764</strain>
    </source>
</reference>
<dbReference type="AlphaFoldDB" id="A0A849KSS3"/>
<evidence type="ECO:0000256" key="2">
    <source>
        <dbReference type="ARBA" id="ARBA00022692"/>
    </source>
</evidence>
<comment type="subcellular location">
    <subcellularLocation>
        <location evidence="1">Membrane</location>
    </subcellularLocation>
</comment>
<accession>A0A849KSS3</accession>
<dbReference type="GO" id="GO:0016020">
    <property type="term" value="C:membrane"/>
    <property type="evidence" value="ECO:0007669"/>
    <property type="project" value="UniProtKB-SubCell"/>
</dbReference>
<comment type="caution">
    <text evidence="6">The sequence shown here is derived from an EMBL/GenBank/DDBJ whole genome shotgun (WGS) entry which is preliminary data.</text>
</comment>
<proteinExistence type="predicted"/>
<keyword evidence="3 5" id="KW-1133">Transmembrane helix</keyword>
<evidence type="ECO:0000313" key="6">
    <source>
        <dbReference type="EMBL" id="NNU63383.1"/>
    </source>
</evidence>
<evidence type="ECO:0000256" key="4">
    <source>
        <dbReference type="ARBA" id="ARBA00023136"/>
    </source>
</evidence>
<gene>
    <name evidence="6" type="ORF">HKX02_24450</name>
</gene>
<dbReference type="InterPro" id="IPR007792">
    <property type="entry name" value="T4SS_VirB3/TrbD/AvhB"/>
</dbReference>
<organism evidence="6 7">
    <name type="scientific">Ochrobactrum soli</name>
    <dbReference type="NCBI Taxonomy" id="2448455"/>
    <lineage>
        <taxon>Bacteria</taxon>
        <taxon>Pseudomonadati</taxon>
        <taxon>Pseudomonadota</taxon>
        <taxon>Alphaproteobacteria</taxon>
        <taxon>Hyphomicrobiales</taxon>
        <taxon>Brucellaceae</taxon>
        <taxon>Brucella/Ochrobactrum group</taxon>
        <taxon>Ochrobactrum</taxon>
    </lineage>
</organism>
<dbReference type="EMBL" id="JABFCY010000024">
    <property type="protein sequence ID" value="NNU63383.1"/>
    <property type="molecule type" value="Genomic_DNA"/>
</dbReference>
<keyword evidence="7" id="KW-1185">Reference proteome</keyword>
<feature type="transmembrane region" description="Helical" evidence="5">
    <location>
        <begin position="32"/>
        <end position="54"/>
    </location>
</feature>
<evidence type="ECO:0000256" key="1">
    <source>
        <dbReference type="ARBA" id="ARBA00004370"/>
    </source>
</evidence>